<name>F6U1N7_CIOIN</name>
<dbReference type="HOGENOM" id="CLU_528485_0_0_1"/>
<dbReference type="GeneTree" id="ENSGT00530000067157"/>
<feature type="compositionally biased region" description="Basic and acidic residues" evidence="1">
    <location>
        <begin position="492"/>
        <end position="508"/>
    </location>
</feature>
<feature type="compositionally biased region" description="Basic and acidic residues" evidence="1">
    <location>
        <begin position="405"/>
        <end position="414"/>
    </location>
</feature>
<feature type="compositionally biased region" description="Polar residues" evidence="1">
    <location>
        <begin position="306"/>
        <end position="316"/>
    </location>
</feature>
<feature type="region of interest" description="Disordered" evidence="1">
    <location>
        <begin position="1"/>
        <end position="26"/>
    </location>
</feature>
<feature type="compositionally biased region" description="Basic and acidic residues" evidence="1">
    <location>
        <begin position="277"/>
        <end position="289"/>
    </location>
</feature>
<dbReference type="Ensembl" id="ENSCINT00000011845.3">
    <property type="protein sequence ID" value="ENSCINP00000011845.3"/>
    <property type="gene ID" value="ENSCING00000005738.3"/>
</dbReference>
<reference evidence="2" key="2">
    <citation type="submission" date="2025-08" db="UniProtKB">
        <authorList>
            <consortium name="Ensembl"/>
        </authorList>
    </citation>
    <scope>IDENTIFICATION</scope>
</reference>
<protein>
    <submittedName>
        <fullName evidence="2">Polycomb group protein FERTILIZATION-INDEPENDENT SEED 2-like</fullName>
    </submittedName>
</protein>
<dbReference type="AlphaFoldDB" id="F6U1N7"/>
<keyword evidence="3" id="KW-1185">Reference proteome</keyword>
<evidence type="ECO:0000313" key="3">
    <source>
        <dbReference type="Proteomes" id="UP000008144"/>
    </source>
</evidence>
<accession>F6U1N7</accession>
<sequence>MIEEEIVSNPPDEERSEEVILPSSETWKETDIIGETSLIFSMQPPHPGGNDSETPLEPITDISSETEISKTSSKNPISVTSSENSISRVLSERTVSGTSSQPSISLDVKSTEAANITSDEDQQMISDADHSYAKVESSSEGFGAKETTLSDPGVGGKDEKIEVVVLSQEPTIPCVKSVLPKPDLEPKPAPKTPKILKEPVFILSPPTTRSRRQRQTETPKSVKKPSTSPMSLRNTSQAKTPHQNDLPFVFSPPTTREKSRRKRIHLEDQETTPSKTRRVESPPGDEKIKTKPPIPTSSRKVRKSTGRNSKTPTRSSARVKLLKVTTSEDEELHEGSPPQSKKSPVLTPSRILRGRKPSKEILEENPISVSKTPSRRGAKSQTTDIQPPDEDQPVVKNTSSRRKRESVIPEKIPAHSEPPLVTRTSSRRRTTVSKDSSDEVPTVGRTSSRRRHTRVVDFPGEEPASVSRSRRKKGVSSDESEVVGKTSKPRVSPKDEEIHLFELPEKPETPAQSSQK</sequence>
<evidence type="ECO:0000256" key="1">
    <source>
        <dbReference type="SAM" id="MobiDB-lite"/>
    </source>
</evidence>
<feature type="region of interest" description="Disordered" evidence="1">
    <location>
        <begin position="172"/>
        <end position="516"/>
    </location>
</feature>
<feature type="compositionally biased region" description="Polar residues" evidence="1">
    <location>
        <begin position="224"/>
        <end position="243"/>
    </location>
</feature>
<evidence type="ECO:0000313" key="2">
    <source>
        <dbReference type="Ensembl" id="ENSCINP00000011845.3"/>
    </source>
</evidence>
<proteinExistence type="predicted"/>
<reference evidence="2" key="3">
    <citation type="submission" date="2025-09" db="UniProtKB">
        <authorList>
            <consortium name="Ensembl"/>
        </authorList>
    </citation>
    <scope>IDENTIFICATION</scope>
</reference>
<feature type="compositionally biased region" description="Polar residues" evidence="1">
    <location>
        <begin position="75"/>
        <end position="104"/>
    </location>
</feature>
<dbReference type="Proteomes" id="UP000008144">
    <property type="component" value="Unassembled WGS sequence"/>
</dbReference>
<feature type="compositionally biased region" description="Low complexity" evidence="1">
    <location>
        <begin position="62"/>
        <end position="74"/>
    </location>
</feature>
<gene>
    <name evidence="2" type="primary">LOC100176541</name>
</gene>
<dbReference type="InParanoid" id="F6U1N7"/>
<feature type="region of interest" description="Disordered" evidence="1">
    <location>
        <begin position="39"/>
        <end position="157"/>
    </location>
</feature>
<organism evidence="2 3">
    <name type="scientific">Ciona intestinalis</name>
    <name type="common">Transparent sea squirt</name>
    <name type="synonym">Ascidia intestinalis</name>
    <dbReference type="NCBI Taxonomy" id="7719"/>
    <lineage>
        <taxon>Eukaryota</taxon>
        <taxon>Metazoa</taxon>
        <taxon>Chordata</taxon>
        <taxon>Tunicata</taxon>
        <taxon>Ascidiacea</taxon>
        <taxon>Phlebobranchia</taxon>
        <taxon>Cionidae</taxon>
        <taxon>Ciona</taxon>
    </lineage>
</organism>
<reference evidence="3" key="1">
    <citation type="journal article" date="2002" name="Science">
        <title>The draft genome of Ciona intestinalis: insights into chordate and vertebrate origins.</title>
        <authorList>
            <person name="Dehal P."/>
            <person name="Satou Y."/>
            <person name="Campbell R.K."/>
            <person name="Chapman J."/>
            <person name="Degnan B."/>
            <person name="De Tomaso A."/>
            <person name="Davidson B."/>
            <person name="Di Gregorio A."/>
            <person name="Gelpke M."/>
            <person name="Goodstein D.M."/>
            <person name="Harafuji N."/>
            <person name="Hastings K.E."/>
            <person name="Ho I."/>
            <person name="Hotta K."/>
            <person name="Huang W."/>
            <person name="Kawashima T."/>
            <person name="Lemaire P."/>
            <person name="Martinez D."/>
            <person name="Meinertzhagen I.A."/>
            <person name="Necula S."/>
            <person name="Nonaka M."/>
            <person name="Putnam N."/>
            <person name="Rash S."/>
            <person name="Saiga H."/>
            <person name="Satake M."/>
            <person name="Terry A."/>
            <person name="Yamada L."/>
            <person name="Wang H.G."/>
            <person name="Awazu S."/>
            <person name="Azumi K."/>
            <person name="Boore J."/>
            <person name="Branno M."/>
            <person name="Chin-Bow S."/>
            <person name="DeSantis R."/>
            <person name="Doyle S."/>
            <person name="Francino P."/>
            <person name="Keys D.N."/>
            <person name="Haga S."/>
            <person name="Hayashi H."/>
            <person name="Hino K."/>
            <person name="Imai K.S."/>
            <person name="Inaba K."/>
            <person name="Kano S."/>
            <person name="Kobayashi K."/>
            <person name="Kobayashi M."/>
            <person name="Lee B.I."/>
            <person name="Makabe K.W."/>
            <person name="Manohar C."/>
            <person name="Matassi G."/>
            <person name="Medina M."/>
            <person name="Mochizuki Y."/>
            <person name="Mount S."/>
            <person name="Morishita T."/>
            <person name="Miura S."/>
            <person name="Nakayama A."/>
            <person name="Nishizaka S."/>
            <person name="Nomoto H."/>
            <person name="Ohta F."/>
            <person name="Oishi K."/>
            <person name="Rigoutsos I."/>
            <person name="Sano M."/>
            <person name="Sasaki A."/>
            <person name="Sasakura Y."/>
            <person name="Shoguchi E."/>
            <person name="Shin-i T."/>
            <person name="Spagnuolo A."/>
            <person name="Stainier D."/>
            <person name="Suzuki M.M."/>
            <person name="Tassy O."/>
            <person name="Takatori N."/>
            <person name="Tokuoka M."/>
            <person name="Yagi K."/>
            <person name="Yoshizaki F."/>
            <person name="Wada S."/>
            <person name="Zhang C."/>
            <person name="Hyatt P.D."/>
            <person name="Larimer F."/>
            <person name="Detter C."/>
            <person name="Doggett N."/>
            <person name="Glavina T."/>
            <person name="Hawkins T."/>
            <person name="Richardson P."/>
            <person name="Lucas S."/>
            <person name="Kohara Y."/>
            <person name="Levine M."/>
            <person name="Satoh N."/>
            <person name="Rokhsar D.S."/>
        </authorList>
    </citation>
    <scope>NUCLEOTIDE SEQUENCE [LARGE SCALE GENOMIC DNA]</scope>
</reference>